<dbReference type="STRING" id="6198.A0A074ZNF3"/>
<accession>A0A074ZNF3</accession>
<dbReference type="GeneID" id="20319799"/>
<dbReference type="OrthoDB" id="6260649at2759"/>
<dbReference type="RefSeq" id="XP_009168940.1">
    <property type="nucleotide sequence ID" value="XM_009170676.1"/>
</dbReference>
<evidence type="ECO:0000256" key="1">
    <source>
        <dbReference type="SAM" id="MobiDB-lite"/>
    </source>
</evidence>
<organism evidence="2 3">
    <name type="scientific">Opisthorchis viverrini</name>
    <name type="common">Southeast Asian liver fluke</name>
    <dbReference type="NCBI Taxonomy" id="6198"/>
    <lineage>
        <taxon>Eukaryota</taxon>
        <taxon>Metazoa</taxon>
        <taxon>Spiralia</taxon>
        <taxon>Lophotrochozoa</taxon>
        <taxon>Platyhelminthes</taxon>
        <taxon>Trematoda</taxon>
        <taxon>Digenea</taxon>
        <taxon>Opisthorchiida</taxon>
        <taxon>Opisthorchiata</taxon>
        <taxon>Opisthorchiidae</taxon>
        <taxon>Opisthorchis</taxon>
    </lineage>
</organism>
<dbReference type="CTD" id="20319799"/>
<protein>
    <submittedName>
        <fullName evidence="2">Uncharacterized protein</fullName>
    </submittedName>
</protein>
<dbReference type="Proteomes" id="UP000054324">
    <property type="component" value="Unassembled WGS sequence"/>
</dbReference>
<keyword evidence="3" id="KW-1185">Reference proteome</keyword>
<evidence type="ECO:0000313" key="3">
    <source>
        <dbReference type="Proteomes" id="UP000054324"/>
    </source>
</evidence>
<reference evidence="2 3" key="1">
    <citation type="submission" date="2013-11" db="EMBL/GenBank/DDBJ databases">
        <title>Opisthorchis viverrini - life in the bile duct.</title>
        <authorList>
            <person name="Young N.D."/>
            <person name="Nagarajan N."/>
            <person name="Lin S.J."/>
            <person name="Korhonen P.K."/>
            <person name="Jex A.R."/>
            <person name="Hall R.S."/>
            <person name="Safavi-Hemami H."/>
            <person name="Kaewkong W."/>
            <person name="Bertrand D."/>
            <person name="Gao S."/>
            <person name="Seet Q."/>
            <person name="Wongkham S."/>
            <person name="Teh B.T."/>
            <person name="Wongkham C."/>
            <person name="Intapan P.M."/>
            <person name="Maleewong W."/>
            <person name="Yang X."/>
            <person name="Hu M."/>
            <person name="Wang Z."/>
            <person name="Hofmann A."/>
            <person name="Sternberg P.W."/>
            <person name="Tan P."/>
            <person name="Wang J."/>
            <person name="Gasser R.B."/>
        </authorList>
    </citation>
    <scope>NUCLEOTIDE SEQUENCE [LARGE SCALE GENOMIC DNA]</scope>
</reference>
<name>A0A074ZNF3_OPIVI</name>
<dbReference type="AlphaFoldDB" id="A0A074ZNF3"/>
<feature type="region of interest" description="Disordered" evidence="1">
    <location>
        <begin position="274"/>
        <end position="305"/>
    </location>
</feature>
<dbReference type="KEGG" id="ovi:T265_05617"/>
<evidence type="ECO:0000313" key="2">
    <source>
        <dbReference type="EMBL" id="KER27292.1"/>
    </source>
</evidence>
<feature type="region of interest" description="Disordered" evidence="1">
    <location>
        <begin position="692"/>
        <end position="712"/>
    </location>
</feature>
<proteinExistence type="predicted"/>
<gene>
    <name evidence="2" type="ORF">T265_05617</name>
</gene>
<feature type="region of interest" description="Disordered" evidence="1">
    <location>
        <begin position="436"/>
        <end position="471"/>
    </location>
</feature>
<sequence>MENMDEGAEEQVCSRDVHTLERGSTLSPQLNYIPPGLKCQLSTACGGQPTVCAVGRFVVGHIWGPYLVHLSQECKKSLHTLGEQSPGNVLKIAVKNSNCPVDETTIVLGEEHMWIKLLHESGIRMSQQESNVDLVLDPSSKTITLIVTRELDPNDMLYGALSVRPKHRSTHTKRPASRVNTFTANIDGSTANALSNCFTTHQMLATASSDRDTASTYPLGDSLPNIKVPSLNPILSTLVLKSLGQLSPNWISQSTATSTLLPFLNKISAATAPGKIHSPPAKRQENAAQPLGTVSPESQNPSTSEDVSLFLKDGLDYQAKRPTEPENSGSACDVLSWDTSTTPAPVYCIGCQRYFASNYLYICHLQMSTRLLRVGNVASSPQNSTTEENPVARHEECSFQSVAEASARLGLVLTAPLFTATGLQFVPVHPACGLLNNHQPASGSPHSPGSRTAPTKRTESHGDQPDRCPSAHQIMTNQTAGSVLDLSCASQPEPLTTSLLHSPGLVSQLCATPANSYSPITEGCVDNKPEIPSMAYAQGSSGHIDPTLVQFFAQLLGNAVNDDVNIEKTLADPSNAVNSQSSNSLPQLMAQLYLATVPSDVQRFPALVTLPKSPDQSARTELLGQSSHLLSCTQSGPNRSVSQAQASDIRQNLGEIFPAFALLNSIYPGTRFGDPLVCSALLGAQKTKNTTSPKVGLPIIDRPSSPPHSPQPQIALQRPYLCTYCQTRFQAFTTFQVSPSVSTDLASALTVISVRPLAPTASGILNSIFKLRRPVYMPELTLRNWRFIGHRSRIYRGRYRPKSPDGRTLLDWIPFDNQLFVVYINVCEGFIRAGSGFFFIMYVYVPTDYSPDTIKHRFYGALNALVSFFVFSDLKTCESICGSLQELPYTVLSNKDAHTPFLVNFVMDEIMRRTLDVFHTLVLKKLLENKCLVVQQILQSKYVTEYCSGWATCCARPGLVSQLCATPANSYSPITEGCVDNKPEIPSMAYAQGSSGHIDPTLVQFFAQLLGNAVNDDVNIEKTLADPSNAVNSQSSNSLPQLMAQLYLATVPSDVQRFPALVTLPKSPDQSARTELLGQSSHLLSCTQSGPNRSVSQAQASDIRQNLGEIFPAFALLNSIYPGTRFGDPLVCSALLGAQKTKNTTSPKVGLPIIERPSSPPHSPQPQVALQRPYLCTYCQTRFQAFTTFQATGVEYTGDGIDRNHRTEEPCLTGYRLIISSSWFI</sequence>
<dbReference type="EMBL" id="KL596726">
    <property type="protein sequence ID" value="KER27292.1"/>
    <property type="molecule type" value="Genomic_DNA"/>
</dbReference>
<feature type="compositionally biased region" description="Polar residues" evidence="1">
    <location>
        <begin position="436"/>
        <end position="455"/>
    </location>
</feature>
<feature type="compositionally biased region" description="Basic and acidic residues" evidence="1">
    <location>
        <begin position="456"/>
        <end position="466"/>
    </location>
</feature>
<feature type="compositionally biased region" description="Polar residues" evidence="1">
    <location>
        <begin position="295"/>
        <end position="305"/>
    </location>
</feature>